<dbReference type="SFLD" id="SFLDS00029">
    <property type="entry name" value="Radical_SAM"/>
    <property type="match status" value="1"/>
</dbReference>
<feature type="binding site" evidence="12">
    <location>
        <position position="51"/>
    </location>
    <ligand>
        <name>S-adenosyl-L-methionine</name>
        <dbReference type="ChEBI" id="CHEBI:59789"/>
    </ligand>
</feature>
<comment type="similarity">
    <text evidence="12">Belongs to the radical SAM superfamily. MoaA family.</text>
</comment>
<dbReference type="InterPro" id="IPR040064">
    <property type="entry name" value="MoaA-like"/>
</dbReference>
<feature type="domain" description="Radical SAM core" evidence="13">
    <location>
        <begin position="29"/>
        <end position="253"/>
    </location>
</feature>
<protein>
    <recommendedName>
        <fullName evidence="1 12">GTP 3',8-cyclase</fullName>
        <ecNumber evidence="1 12">4.1.99.22</ecNumber>
    </recommendedName>
    <alternativeName>
        <fullName evidence="12">Molybdenum cofactor biosynthesis protein A</fullName>
    </alternativeName>
</protein>
<dbReference type="PANTHER" id="PTHR22960">
    <property type="entry name" value="MOLYBDOPTERIN COFACTOR SYNTHESIS PROTEIN A"/>
    <property type="match status" value="1"/>
</dbReference>
<dbReference type="PANTHER" id="PTHR22960:SF0">
    <property type="entry name" value="MOLYBDENUM COFACTOR BIOSYNTHESIS PROTEIN 1"/>
    <property type="match status" value="1"/>
</dbReference>
<feature type="binding site" evidence="12">
    <location>
        <position position="88"/>
    </location>
    <ligand>
        <name>GTP</name>
        <dbReference type="ChEBI" id="CHEBI:37565"/>
    </ligand>
</feature>
<dbReference type="InterPro" id="IPR058240">
    <property type="entry name" value="rSAM_sf"/>
</dbReference>
<dbReference type="SFLD" id="SFLDG01386">
    <property type="entry name" value="main_SPASM_domain-containing"/>
    <property type="match status" value="1"/>
</dbReference>
<evidence type="ECO:0000256" key="3">
    <source>
        <dbReference type="ARBA" id="ARBA00022691"/>
    </source>
</evidence>
<gene>
    <name evidence="12 14" type="primary">moaA</name>
    <name evidence="14" type="ORF">LMF89_02725</name>
</gene>
<feature type="binding site" evidence="12">
    <location>
        <position position="119"/>
    </location>
    <ligand>
        <name>GTP</name>
        <dbReference type="ChEBI" id="CHEBI:37565"/>
    </ligand>
</feature>
<feature type="binding site" evidence="12">
    <location>
        <begin position="282"/>
        <end position="284"/>
    </location>
    <ligand>
        <name>GTP</name>
        <dbReference type="ChEBI" id="CHEBI:37565"/>
    </ligand>
</feature>
<dbReference type="PROSITE" id="PS51918">
    <property type="entry name" value="RADICAL_SAM"/>
    <property type="match status" value="1"/>
</dbReference>
<dbReference type="SFLD" id="SFLDG01383">
    <property type="entry name" value="cyclic_pyranopterin_phosphate"/>
    <property type="match status" value="1"/>
</dbReference>
<dbReference type="InterPro" id="IPR000385">
    <property type="entry name" value="MoaA_NifB_PqqE_Fe-S-bd_CS"/>
</dbReference>
<reference evidence="14" key="1">
    <citation type="submission" date="2021-11" db="EMBL/GenBank/DDBJ databases">
        <title>Description of a new species Pelosinus isolated from the bottom sediments of Lake Baikal.</title>
        <authorList>
            <person name="Zakharyuk A."/>
        </authorList>
    </citation>
    <scope>NUCLEOTIDE SEQUENCE</scope>
    <source>
        <strain evidence="14">Bkl1</strain>
    </source>
</reference>
<dbReference type="HAMAP" id="MF_01225_B">
    <property type="entry name" value="MoaA_B"/>
    <property type="match status" value="1"/>
</dbReference>
<dbReference type="SUPFAM" id="SSF102114">
    <property type="entry name" value="Radical SAM enzymes"/>
    <property type="match status" value="1"/>
</dbReference>
<evidence type="ECO:0000313" key="15">
    <source>
        <dbReference type="Proteomes" id="UP001165492"/>
    </source>
</evidence>
<evidence type="ECO:0000256" key="4">
    <source>
        <dbReference type="ARBA" id="ARBA00022723"/>
    </source>
</evidence>
<sequence>MASSQVPNNRKVRTVKISTVRGVKKMQDSFGRIIDYLRISITDRCNFRCSYCMPPEGVPLLEHSEILSYEELLRVIRILGQYGVNKIRITGGEPLIRKGIIDFIRAIREIDTVADLAMTTNGSLLADRAYQLKKAGLDRVNISIDTLNTKEFSRITGGGQLSDVLQGIKSAMNAGLTPVKLNVVVTEVFSMKDLSHFIKQTYEFPIVVRFIEYMPVGRCGVKAGSSIEAIKTSINTAGYGMLEKTFNIKGNGPAYYYRLPRAMGVFGFITPMTEHFCHTCNRIRLTADGKIKPCLLANKEFDIKHALRSGTSDSKVAELFEKALQGKPLHHIWGNEREGTNLIRNMSQVGG</sequence>
<feature type="binding site" evidence="12">
    <location>
        <position position="214"/>
    </location>
    <ligand>
        <name>S-adenosyl-L-methionine</name>
        <dbReference type="ChEBI" id="CHEBI:59789"/>
    </ligand>
</feature>
<dbReference type="InterPro" id="IPR007197">
    <property type="entry name" value="rSAM"/>
</dbReference>
<dbReference type="InterPro" id="IPR050105">
    <property type="entry name" value="MoCo_biosynth_MoaA/MoaC"/>
</dbReference>
<evidence type="ECO:0000256" key="1">
    <source>
        <dbReference type="ARBA" id="ARBA00012167"/>
    </source>
</evidence>
<dbReference type="EC" id="4.1.99.22" evidence="1 12"/>
<dbReference type="GO" id="GO:0061798">
    <property type="term" value="F:GTP 3',8'-cyclase activity"/>
    <property type="evidence" value="ECO:0007669"/>
    <property type="project" value="UniProtKB-EC"/>
</dbReference>
<dbReference type="Proteomes" id="UP001165492">
    <property type="component" value="Unassembled WGS sequence"/>
</dbReference>
<keyword evidence="4 12" id="KW-0479">Metal-binding</keyword>
<evidence type="ECO:0000256" key="10">
    <source>
        <dbReference type="ARBA" id="ARBA00023239"/>
    </source>
</evidence>
<dbReference type="CDD" id="cd21117">
    <property type="entry name" value="Twitch_MoaA"/>
    <property type="match status" value="1"/>
</dbReference>
<evidence type="ECO:0000256" key="6">
    <source>
        <dbReference type="ARBA" id="ARBA00023004"/>
    </source>
</evidence>
<keyword evidence="2 12" id="KW-0004">4Fe-4S</keyword>
<dbReference type="CDD" id="cd01335">
    <property type="entry name" value="Radical_SAM"/>
    <property type="match status" value="1"/>
</dbReference>
<dbReference type="InterPro" id="IPR013785">
    <property type="entry name" value="Aldolase_TIM"/>
</dbReference>
<dbReference type="Gene3D" id="3.20.20.70">
    <property type="entry name" value="Aldolase class I"/>
    <property type="match status" value="1"/>
</dbReference>
<feature type="binding site" evidence="12">
    <location>
        <position position="92"/>
    </location>
    <ligand>
        <name>S-adenosyl-L-methionine</name>
        <dbReference type="ChEBI" id="CHEBI:59789"/>
    </ligand>
</feature>
<comment type="subunit">
    <text evidence="12">Monomer and homodimer.</text>
</comment>
<evidence type="ECO:0000256" key="7">
    <source>
        <dbReference type="ARBA" id="ARBA00023014"/>
    </source>
</evidence>
<keyword evidence="3 12" id="KW-0949">S-adenosyl-L-methionine</keyword>
<accession>A0ABS8HM56</accession>
<keyword evidence="10 12" id="KW-0456">Lyase</keyword>
<dbReference type="InterPro" id="IPR013483">
    <property type="entry name" value="MoaA"/>
</dbReference>
<keyword evidence="15" id="KW-1185">Reference proteome</keyword>
<keyword evidence="7 12" id="KW-0411">Iron-sulfur</keyword>
<evidence type="ECO:0000256" key="12">
    <source>
        <dbReference type="HAMAP-Rule" id="MF_01225"/>
    </source>
</evidence>
<comment type="caution">
    <text evidence="14">The sequence shown here is derived from an EMBL/GenBank/DDBJ whole genome shotgun (WGS) entry which is preliminary data.</text>
</comment>
<evidence type="ECO:0000256" key="5">
    <source>
        <dbReference type="ARBA" id="ARBA00022741"/>
    </source>
</evidence>
<comment type="cofactor">
    <cofactor evidence="12">
        <name>[4Fe-4S] cluster</name>
        <dbReference type="ChEBI" id="CHEBI:49883"/>
    </cofactor>
    <text evidence="12">Binds 2 [4Fe-4S] clusters. Binds 1 [4Fe-4S] cluster coordinated with 3 cysteines and an exchangeable S-adenosyl-L-methionine and 1 [4Fe-4S] cluster coordinated with 3 cysteines and the GTP-derived substrate.</text>
</comment>
<keyword evidence="9 12" id="KW-0501">Molybdenum cofactor biosynthesis</keyword>
<dbReference type="EMBL" id="JAJHJB010000002">
    <property type="protein sequence ID" value="MCC5464278.1"/>
    <property type="molecule type" value="Genomic_DNA"/>
</dbReference>
<evidence type="ECO:0000256" key="8">
    <source>
        <dbReference type="ARBA" id="ARBA00023134"/>
    </source>
</evidence>
<evidence type="ECO:0000256" key="9">
    <source>
        <dbReference type="ARBA" id="ARBA00023150"/>
    </source>
</evidence>
<proteinExistence type="inferred from homology"/>
<dbReference type="InterPro" id="IPR006638">
    <property type="entry name" value="Elp3/MiaA/NifB-like_rSAM"/>
</dbReference>
<name>A0ABS8HM56_9FIRM</name>
<keyword evidence="6 12" id="KW-0408">Iron</keyword>
<keyword evidence="5 12" id="KW-0547">Nucleotide-binding</keyword>
<dbReference type="NCBIfam" id="NF001199">
    <property type="entry name" value="PRK00164.2-1"/>
    <property type="match status" value="1"/>
</dbReference>
<evidence type="ECO:0000313" key="14">
    <source>
        <dbReference type="EMBL" id="MCC5464278.1"/>
    </source>
</evidence>
<keyword evidence="8 12" id="KW-0342">GTP-binding</keyword>
<dbReference type="SFLD" id="SFLDG01067">
    <property type="entry name" value="SPASM/twitch_domain_containing"/>
    <property type="match status" value="1"/>
</dbReference>
<feature type="binding site" evidence="12">
    <location>
        <position position="294"/>
    </location>
    <ligand>
        <name>[4Fe-4S] cluster</name>
        <dbReference type="ChEBI" id="CHEBI:49883"/>
        <label>2</label>
        <note>4Fe-4S-substrate</note>
    </ligand>
</feature>
<comment type="catalytic activity">
    <reaction evidence="11 12">
        <text>GTP + AH2 + S-adenosyl-L-methionine = (8S)-3',8-cyclo-7,8-dihydroguanosine 5'-triphosphate + 5'-deoxyadenosine + L-methionine + A + H(+)</text>
        <dbReference type="Rhea" id="RHEA:49576"/>
        <dbReference type="ChEBI" id="CHEBI:13193"/>
        <dbReference type="ChEBI" id="CHEBI:15378"/>
        <dbReference type="ChEBI" id="CHEBI:17319"/>
        <dbReference type="ChEBI" id="CHEBI:17499"/>
        <dbReference type="ChEBI" id="CHEBI:37565"/>
        <dbReference type="ChEBI" id="CHEBI:57844"/>
        <dbReference type="ChEBI" id="CHEBI:59789"/>
        <dbReference type="ChEBI" id="CHEBI:131766"/>
        <dbReference type="EC" id="4.1.99.22"/>
    </reaction>
</comment>
<evidence type="ECO:0000259" key="13">
    <source>
        <dbReference type="PROSITE" id="PS51918"/>
    </source>
</evidence>
<dbReference type="Pfam" id="PF06463">
    <property type="entry name" value="Mob_synth_C"/>
    <property type="match status" value="1"/>
</dbReference>
<feature type="binding site" evidence="12">
    <location>
        <position position="180"/>
    </location>
    <ligand>
        <name>GTP</name>
        <dbReference type="ChEBI" id="CHEBI:37565"/>
    </ligand>
</feature>
<evidence type="ECO:0000256" key="11">
    <source>
        <dbReference type="ARBA" id="ARBA00048697"/>
    </source>
</evidence>
<dbReference type="InterPro" id="IPR010505">
    <property type="entry name" value="MoaA_twitch"/>
</dbReference>
<feature type="binding site" evidence="12">
    <location>
        <position position="52"/>
    </location>
    <ligand>
        <name>[4Fe-4S] cluster</name>
        <dbReference type="ChEBI" id="CHEBI:49883"/>
        <label>1</label>
        <note>4Fe-4S-S-AdoMet</note>
    </ligand>
</feature>
<feature type="binding site" evidence="12">
    <location>
        <position position="38"/>
    </location>
    <ligand>
        <name>GTP</name>
        <dbReference type="ChEBI" id="CHEBI:37565"/>
    </ligand>
</feature>
<feature type="binding site" evidence="12">
    <location>
        <position position="280"/>
    </location>
    <ligand>
        <name>[4Fe-4S] cluster</name>
        <dbReference type="ChEBI" id="CHEBI:49883"/>
        <label>2</label>
        <note>4Fe-4S-substrate</note>
    </ligand>
</feature>
<comment type="pathway">
    <text evidence="12">Cofactor biosynthesis; molybdopterin biosynthesis.</text>
</comment>
<comment type="function">
    <text evidence="12">Catalyzes the cyclization of GTP to (8S)-3',8-cyclo-7,8-dihydroguanosine 5'-triphosphate.</text>
</comment>
<feature type="binding site" evidence="12">
    <location>
        <position position="49"/>
    </location>
    <ligand>
        <name>[4Fe-4S] cluster</name>
        <dbReference type="ChEBI" id="CHEBI:49883"/>
        <label>1</label>
        <note>4Fe-4S-S-AdoMet</note>
    </ligand>
</feature>
<dbReference type="SMART" id="SM00729">
    <property type="entry name" value="Elp3"/>
    <property type="match status" value="1"/>
</dbReference>
<feature type="binding site" evidence="12">
    <location>
        <position position="45"/>
    </location>
    <ligand>
        <name>[4Fe-4S] cluster</name>
        <dbReference type="ChEBI" id="CHEBI:49883"/>
        <label>1</label>
        <note>4Fe-4S-S-AdoMet</note>
    </ligand>
</feature>
<feature type="binding site" evidence="12">
    <location>
        <position position="143"/>
    </location>
    <ligand>
        <name>S-adenosyl-L-methionine</name>
        <dbReference type="ChEBI" id="CHEBI:59789"/>
    </ligand>
</feature>
<organism evidence="14 15">
    <name type="scientific">Pelosinus baikalensis</name>
    <dbReference type="NCBI Taxonomy" id="2892015"/>
    <lineage>
        <taxon>Bacteria</taxon>
        <taxon>Bacillati</taxon>
        <taxon>Bacillota</taxon>
        <taxon>Negativicutes</taxon>
        <taxon>Selenomonadales</taxon>
        <taxon>Sporomusaceae</taxon>
        <taxon>Pelosinus</taxon>
    </lineage>
</organism>
<dbReference type="NCBIfam" id="TIGR02666">
    <property type="entry name" value="moaA"/>
    <property type="match status" value="1"/>
</dbReference>
<dbReference type="PROSITE" id="PS01305">
    <property type="entry name" value="MOAA_NIFB_PQQE"/>
    <property type="match status" value="1"/>
</dbReference>
<feature type="binding site" evidence="12">
    <location>
        <position position="277"/>
    </location>
    <ligand>
        <name>[4Fe-4S] cluster</name>
        <dbReference type="ChEBI" id="CHEBI:49883"/>
        <label>2</label>
        <note>4Fe-4S-substrate</note>
    </ligand>
</feature>
<dbReference type="Pfam" id="PF04055">
    <property type="entry name" value="Radical_SAM"/>
    <property type="match status" value="1"/>
</dbReference>
<evidence type="ECO:0000256" key="2">
    <source>
        <dbReference type="ARBA" id="ARBA00022485"/>
    </source>
</evidence>